<dbReference type="InterPro" id="IPR046792">
    <property type="entry name" value="Peptidase_C54_cat"/>
</dbReference>
<keyword evidence="7" id="KW-0788">Thiol protease</keyword>
<evidence type="ECO:0000256" key="2">
    <source>
        <dbReference type="ARBA" id="ARBA00010958"/>
    </source>
</evidence>
<evidence type="ECO:0000256" key="3">
    <source>
        <dbReference type="ARBA" id="ARBA00022448"/>
    </source>
</evidence>
<comment type="catalytic activity">
    <reaction evidence="10">
        <text>[protein]-C-terminal L-amino acid-glycyl-phosphatidylethanolamide + H2O = [protein]-C-terminal L-amino acid-glycine + a 1,2-diacyl-sn-glycero-3-phosphoethanolamine</text>
        <dbReference type="Rhea" id="RHEA:67548"/>
        <dbReference type="Rhea" id="RHEA-COMP:17323"/>
        <dbReference type="Rhea" id="RHEA-COMP:17324"/>
        <dbReference type="ChEBI" id="CHEBI:15377"/>
        <dbReference type="ChEBI" id="CHEBI:64612"/>
        <dbReference type="ChEBI" id="CHEBI:172940"/>
        <dbReference type="ChEBI" id="CHEBI:172941"/>
    </reaction>
    <physiologicalReaction direction="left-to-right" evidence="10">
        <dbReference type="Rhea" id="RHEA:67549"/>
    </physiologicalReaction>
</comment>
<reference evidence="13 14" key="1">
    <citation type="journal article" date="2024" name="BMC Genomics">
        <title>De novo assembly and annotation of Popillia japonica's genome with initial clues to its potential as an invasive pest.</title>
        <authorList>
            <person name="Cucini C."/>
            <person name="Boschi S."/>
            <person name="Funari R."/>
            <person name="Cardaioli E."/>
            <person name="Iannotti N."/>
            <person name="Marturano G."/>
            <person name="Paoli F."/>
            <person name="Bruttini M."/>
            <person name="Carapelli A."/>
            <person name="Frati F."/>
            <person name="Nardi F."/>
        </authorList>
    </citation>
    <scope>NUCLEOTIDE SEQUENCE [LARGE SCALE GENOMIC DNA]</scope>
    <source>
        <strain evidence="13">DMR45628</strain>
    </source>
</reference>
<organism evidence="13 14">
    <name type="scientific">Popillia japonica</name>
    <name type="common">Japanese beetle</name>
    <dbReference type="NCBI Taxonomy" id="7064"/>
    <lineage>
        <taxon>Eukaryota</taxon>
        <taxon>Metazoa</taxon>
        <taxon>Ecdysozoa</taxon>
        <taxon>Arthropoda</taxon>
        <taxon>Hexapoda</taxon>
        <taxon>Insecta</taxon>
        <taxon>Pterygota</taxon>
        <taxon>Neoptera</taxon>
        <taxon>Endopterygota</taxon>
        <taxon>Coleoptera</taxon>
        <taxon>Polyphaga</taxon>
        <taxon>Scarabaeiformia</taxon>
        <taxon>Scarabaeidae</taxon>
        <taxon>Rutelinae</taxon>
        <taxon>Popillia</taxon>
    </lineage>
</organism>
<evidence type="ECO:0000256" key="9">
    <source>
        <dbReference type="ARBA" id="ARBA00023006"/>
    </source>
</evidence>
<sequence>MIGIRFNKIIRTIAFWSIIIVRNIFRYMCIATREIMDCMYEVYYSHEGGVEPDDIPKTKEPVWILGHKYNATKDIDKIRRDITSKIWCTYRKGFVPIGGGEGLTSDRGWGCMLRCGQMVLAQALICLHLGREWCWDIDTKDPIYLKILHKFEDKRQAPFSIHQIALMGASEGKNVGEWFGPNTVAQVLKKLAKYDEWSSLAIHVALDNLVIISEIRDLCLPKQGNPHLLNLWTPLLLIVPLRLGLTEINPIYLNGIQNCFKLKQSLGVIGGKPNLALYFIGCVDNEVIYLDPHTTQRVGSMENKETEDQIELDQTYHCKRAARMNILAMDPSIAVCFLCKTEAEFIDLCQKIRDEIVTTEKQPLFEICTDKPKEWSPGIDLTAQDALGACAILDQPTYYDSDEFEIV</sequence>
<evidence type="ECO:0000259" key="12">
    <source>
        <dbReference type="Pfam" id="PF03416"/>
    </source>
</evidence>
<evidence type="ECO:0000256" key="11">
    <source>
        <dbReference type="RuleBase" id="RU363115"/>
    </source>
</evidence>
<dbReference type="SUPFAM" id="SSF54001">
    <property type="entry name" value="Cysteine proteinases"/>
    <property type="match status" value="1"/>
</dbReference>
<feature type="domain" description="Peptidase C54 catalytic" evidence="12">
    <location>
        <begin position="76"/>
        <end position="350"/>
    </location>
</feature>
<evidence type="ECO:0000256" key="7">
    <source>
        <dbReference type="ARBA" id="ARBA00022807"/>
    </source>
</evidence>
<keyword evidence="3" id="KW-0813">Transport</keyword>
<evidence type="ECO:0000256" key="1">
    <source>
        <dbReference type="ARBA" id="ARBA00004496"/>
    </source>
</evidence>
<gene>
    <name evidence="13" type="ORF">QE152_g8504</name>
</gene>
<evidence type="ECO:0000256" key="4">
    <source>
        <dbReference type="ARBA" id="ARBA00022490"/>
    </source>
</evidence>
<dbReference type="GO" id="GO:0015031">
    <property type="term" value="P:protein transport"/>
    <property type="evidence" value="ECO:0007669"/>
    <property type="project" value="UniProtKB-KW"/>
</dbReference>
<evidence type="ECO:0000256" key="5">
    <source>
        <dbReference type="ARBA" id="ARBA00022670"/>
    </source>
</evidence>
<dbReference type="GO" id="GO:0035973">
    <property type="term" value="P:aggrephagy"/>
    <property type="evidence" value="ECO:0007669"/>
    <property type="project" value="TreeGrafter"/>
</dbReference>
<dbReference type="Proteomes" id="UP001458880">
    <property type="component" value="Unassembled WGS sequence"/>
</dbReference>
<name>A0AAW1MB79_POPJA</name>
<comment type="similarity">
    <text evidence="2 11">Belongs to the peptidase C54 family.</text>
</comment>
<dbReference type="GO" id="GO:0034727">
    <property type="term" value="P:piecemeal microautophagy of the nucleus"/>
    <property type="evidence" value="ECO:0007669"/>
    <property type="project" value="TreeGrafter"/>
</dbReference>
<keyword evidence="8 11" id="KW-0653">Protein transport</keyword>
<proteinExistence type="inferred from homology"/>
<comment type="caution">
    <text evidence="13">The sequence shown here is derived from an EMBL/GenBank/DDBJ whole genome shotgun (WGS) entry which is preliminary data.</text>
</comment>
<dbReference type="GO" id="GO:0000423">
    <property type="term" value="P:mitophagy"/>
    <property type="evidence" value="ECO:0007669"/>
    <property type="project" value="TreeGrafter"/>
</dbReference>
<evidence type="ECO:0000256" key="6">
    <source>
        <dbReference type="ARBA" id="ARBA00022801"/>
    </source>
</evidence>
<dbReference type="GO" id="GO:0016485">
    <property type="term" value="P:protein processing"/>
    <property type="evidence" value="ECO:0007669"/>
    <property type="project" value="TreeGrafter"/>
</dbReference>
<keyword evidence="5 11" id="KW-0645">Protease</keyword>
<evidence type="ECO:0000313" key="14">
    <source>
        <dbReference type="Proteomes" id="UP001458880"/>
    </source>
</evidence>
<keyword evidence="6 11" id="KW-0378">Hydrolase</keyword>
<dbReference type="EMBL" id="JASPKY010000068">
    <property type="protein sequence ID" value="KAK9743573.1"/>
    <property type="molecule type" value="Genomic_DNA"/>
</dbReference>
<comment type="function">
    <text evidence="11">Cysteine protease that plays a key role in autophagy by mediating both proteolytic activation and delipidation of ATG8 family proteins.</text>
</comment>
<keyword evidence="9 11" id="KW-0072">Autophagy</keyword>
<dbReference type="EC" id="3.4.22.-" evidence="11"/>
<evidence type="ECO:0000313" key="13">
    <source>
        <dbReference type="EMBL" id="KAK9743573.1"/>
    </source>
</evidence>
<dbReference type="GO" id="GO:0005737">
    <property type="term" value="C:cytoplasm"/>
    <property type="evidence" value="ECO:0007669"/>
    <property type="project" value="UniProtKB-SubCell"/>
</dbReference>
<protein>
    <recommendedName>
        <fullName evidence="11">Cysteine protease</fullName>
        <ecNumber evidence="11">3.4.22.-</ecNumber>
    </recommendedName>
</protein>
<dbReference type="GO" id="GO:0004197">
    <property type="term" value="F:cysteine-type endopeptidase activity"/>
    <property type="evidence" value="ECO:0007669"/>
    <property type="project" value="TreeGrafter"/>
</dbReference>
<dbReference type="InterPro" id="IPR005078">
    <property type="entry name" value="Peptidase_C54"/>
</dbReference>
<dbReference type="AlphaFoldDB" id="A0AAW1MB79"/>
<dbReference type="Pfam" id="PF03416">
    <property type="entry name" value="Peptidase_C54"/>
    <property type="match status" value="1"/>
</dbReference>
<evidence type="ECO:0000256" key="8">
    <source>
        <dbReference type="ARBA" id="ARBA00022927"/>
    </source>
</evidence>
<dbReference type="InterPro" id="IPR038765">
    <property type="entry name" value="Papain-like_cys_pep_sf"/>
</dbReference>
<evidence type="ECO:0000256" key="10">
    <source>
        <dbReference type="ARBA" id="ARBA00029362"/>
    </source>
</evidence>
<dbReference type="GO" id="GO:0019786">
    <property type="term" value="F:protein-phosphatidylethanolamide deconjugating activity"/>
    <property type="evidence" value="ECO:0007669"/>
    <property type="project" value="InterPro"/>
</dbReference>
<dbReference type="GO" id="GO:0000045">
    <property type="term" value="P:autophagosome assembly"/>
    <property type="evidence" value="ECO:0007669"/>
    <property type="project" value="TreeGrafter"/>
</dbReference>
<comment type="subcellular location">
    <subcellularLocation>
        <location evidence="1 11">Cytoplasm</location>
    </subcellularLocation>
</comment>
<accession>A0AAW1MB79</accession>
<dbReference type="PANTHER" id="PTHR22624">
    <property type="entry name" value="CYSTEINE PROTEASE ATG4"/>
    <property type="match status" value="1"/>
</dbReference>
<dbReference type="PANTHER" id="PTHR22624:SF49">
    <property type="entry name" value="CYSTEINE PROTEASE"/>
    <property type="match status" value="1"/>
</dbReference>
<keyword evidence="4 11" id="KW-0963">Cytoplasm</keyword>
<keyword evidence="14" id="KW-1185">Reference proteome</keyword>